<dbReference type="InterPro" id="IPR051611">
    <property type="entry name" value="ECF_transporter_component"/>
</dbReference>
<dbReference type="AlphaFoldDB" id="A0A424YGP7"/>
<evidence type="ECO:0000256" key="4">
    <source>
        <dbReference type="ARBA" id="ARBA00022989"/>
    </source>
</evidence>
<accession>A0A424YGP7</accession>
<evidence type="ECO:0000256" key="3">
    <source>
        <dbReference type="ARBA" id="ARBA00022692"/>
    </source>
</evidence>
<keyword evidence="4 6" id="KW-1133">Transmembrane helix</keyword>
<keyword evidence="3 6" id="KW-0812">Transmembrane</keyword>
<dbReference type="Proteomes" id="UP000285138">
    <property type="component" value="Unassembled WGS sequence"/>
</dbReference>
<gene>
    <name evidence="7" type="primary">cbiQ</name>
    <name evidence="7" type="ORF">D5R97_03010</name>
</gene>
<feature type="transmembrane region" description="Helical" evidence="6">
    <location>
        <begin position="99"/>
        <end position="124"/>
    </location>
</feature>
<dbReference type="GO" id="GO:0043190">
    <property type="term" value="C:ATP-binding cassette (ABC) transporter complex"/>
    <property type="evidence" value="ECO:0007669"/>
    <property type="project" value="InterPro"/>
</dbReference>
<dbReference type="Pfam" id="PF02361">
    <property type="entry name" value="CbiQ"/>
    <property type="match status" value="1"/>
</dbReference>
<dbReference type="CDD" id="cd16914">
    <property type="entry name" value="EcfT"/>
    <property type="match status" value="1"/>
</dbReference>
<name>A0A424YGP7_9FIRM</name>
<organism evidence="7 8">
    <name type="scientific">Candidatus Syntrophonatronum acetioxidans</name>
    <dbReference type="NCBI Taxonomy" id="1795816"/>
    <lineage>
        <taxon>Bacteria</taxon>
        <taxon>Bacillati</taxon>
        <taxon>Bacillota</taxon>
        <taxon>Clostridia</taxon>
        <taxon>Eubacteriales</taxon>
        <taxon>Syntrophomonadaceae</taxon>
        <taxon>Candidatus Syntrophonatronum</taxon>
    </lineage>
</organism>
<evidence type="ECO:0000256" key="2">
    <source>
        <dbReference type="ARBA" id="ARBA00022475"/>
    </source>
</evidence>
<evidence type="ECO:0000256" key="5">
    <source>
        <dbReference type="ARBA" id="ARBA00023136"/>
    </source>
</evidence>
<feature type="transmembrane region" description="Helical" evidence="6">
    <location>
        <begin position="28"/>
        <end position="61"/>
    </location>
</feature>
<keyword evidence="5 6" id="KW-0472">Membrane</keyword>
<feature type="transmembrane region" description="Helical" evidence="6">
    <location>
        <begin position="67"/>
        <end position="87"/>
    </location>
</feature>
<comment type="caution">
    <text evidence="7">The sequence shown here is derived from an EMBL/GenBank/DDBJ whole genome shotgun (WGS) entry which is preliminary data.</text>
</comment>
<dbReference type="InterPro" id="IPR003339">
    <property type="entry name" value="ABC/ECF_trnsptr_transmembrane"/>
</dbReference>
<keyword evidence="2" id="KW-1003">Cell membrane</keyword>
<dbReference type="InterPro" id="IPR012809">
    <property type="entry name" value="ECF_CbiQ"/>
</dbReference>
<proteinExistence type="predicted"/>
<feature type="transmembrane region" description="Helical" evidence="6">
    <location>
        <begin position="226"/>
        <end position="247"/>
    </location>
</feature>
<evidence type="ECO:0000256" key="6">
    <source>
        <dbReference type="SAM" id="Phobius"/>
    </source>
</evidence>
<feature type="transmembrane region" description="Helical" evidence="6">
    <location>
        <begin position="136"/>
        <end position="155"/>
    </location>
</feature>
<dbReference type="PANTHER" id="PTHR34857">
    <property type="entry name" value="SLL0384 PROTEIN"/>
    <property type="match status" value="1"/>
</dbReference>
<dbReference type="GO" id="GO:0006824">
    <property type="term" value="P:cobalt ion transport"/>
    <property type="evidence" value="ECO:0007669"/>
    <property type="project" value="InterPro"/>
</dbReference>
<sequence>MRGVNGDMRMDLKDIRPWGRCWEPRTKVITAFIFVFGVVSLNNPWLVLAAFLFVLAASIMMGLNGRLFSRLVLLIPFLLLMTLPLILGGGLPPSSDRVAFAALIALKALTSMAAMVVMLATQPLEEFMEGLASMKIPPVIISVLFLACRYALLFLEDVKKTRRALISRLFSPGLKSQSLQVYGELAGGMFIKSFDRSDSVYRAMASRGFTGKLPTGLPREITPKDLLISLVAVSFILFLIVAERVVII</sequence>
<dbReference type="EMBL" id="QZAA01000080">
    <property type="protein sequence ID" value="RQD77171.1"/>
    <property type="molecule type" value="Genomic_DNA"/>
</dbReference>
<protein>
    <submittedName>
        <fullName evidence="7">Cobalt ECF transporter T component CbiQ</fullName>
    </submittedName>
</protein>
<comment type="subcellular location">
    <subcellularLocation>
        <location evidence="1">Cell membrane</location>
        <topology evidence="1">Multi-pass membrane protein</topology>
    </subcellularLocation>
</comment>
<reference evidence="7 8" key="1">
    <citation type="submission" date="2018-08" db="EMBL/GenBank/DDBJ databases">
        <title>The metabolism and importance of syntrophic acetate oxidation coupled to methane or sulfide production in haloalkaline environments.</title>
        <authorList>
            <person name="Timmers P.H.A."/>
            <person name="Vavourakis C.D."/>
            <person name="Sorokin D.Y."/>
            <person name="Sinninghe Damste J.S."/>
            <person name="Muyzer G."/>
            <person name="Stams A.J.M."/>
            <person name="Plugge C.M."/>
        </authorList>
    </citation>
    <scope>NUCLEOTIDE SEQUENCE [LARGE SCALE GENOMIC DNA]</scope>
    <source>
        <strain evidence="7">MSAO_Bac1</strain>
    </source>
</reference>
<evidence type="ECO:0000313" key="7">
    <source>
        <dbReference type="EMBL" id="RQD77171.1"/>
    </source>
</evidence>
<evidence type="ECO:0000313" key="8">
    <source>
        <dbReference type="Proteomes" id="UP000285138"/>
    </source>
</evidence>
<evidence type="ECO:0000256" key="1">
    <source>
        <dbReference type="ARBA" id="ARBA00004651"/>
    </source>
</evidence>
<dbReference type="PANTHER" id="PTHR34857:SF2">
    <property type="entry name" value="SLL0384 PROTEIN"/>
    <property type="match status" value="1"/>
</dbReference>
<dbReference type="NCBIfam" id="TIGR02454">
    <property type="entry name" value="ECF_T_CbiQ"/>
    <property type="match status" value="1"/>
</dbReference>